<feature type="repeat" description="ANK" evidence="3">
    <location>
        <begin position="168"/>
        <end position="200"/>
    </location>
</feature>
<dbReference type="Gene3D" id="1.25.40.20">
    <property type="entry name" value="Ankyrin repeat-containing domain"/>
    <property type="match status" value="2"/>
</dbReference>
<dbReference type="AlphaFoldDB" id="A0A8J7DX98"/>
<dbReference type="PANTHER" id="PTHR24171">
    <property type="entry name" value="ANKYRIN REPEAT DOMAIN-CONTAINING PROTEIN 39-RELATED"/>
    <property type="match status" value="1"/>
</dbReference>
<evidence type="ECO:0000256" key="3">
    <source>
        <dbReference type="PROSITE-ProRule" id="PRU00023"/>
    </source>
</evidence>
<evidence type="ECO:0000313" key="5">
    <source>
        <dbReference type="Proteomes" id="UP000654482"/>
    </source>
</evidence>
<reference evidence="4" key="1">
    <citation type="submission" date="2020-10" db="EMBL/GenBank/DDBJ databases">
        <authorList>
            <person name="Castelo-Branco R."/>
            <person name="Eusebio N."/>
            <person name="Adriana R."/>
            <person name="Vieira A."/>
            <person name="Brugerolle De Fraissinette N."/>
            <person name="Rezende De Castro R."/>
            <person name="Schneider M.P."/>
            <person name="Vasconcelos V."/>
            <person name="Leao P.N."/>
        </authorList>
    </citation>
    <scope>NUCLEOTIDE SEQUENCE</scope>
    <source>
        <strain evidence="4">LEGE 07157</strain>
    </source>
</reference>
<dbReference type="InterPro" id="IPR036770">
    <property type="entry name" value="Ankyrin_rpt-contain_sf"/>
</dbReference>
<keyword evidence="5" id="KW-1185">Reference proteome</keyword>
<name>A0A8J7DX98_9CYAN</name>
<dbReference type="GO" id="GO:0085020">
    <property type="term" value="P:protein K6-linked ubiquitination"/>
    <property type="evidence" value="ECO:0007669"/>
    <property type="project" value="TreeGrafter"/>
</dbReference>
<evidence type="ECO:0000313" key="4">
    <source>
        <dbReference type="EMBL" id="MBE9116828.1"/>
    </source>
</evidence>
<gene>
    <name evidence="4" type="ORF">IQ249_13050</name>
</gene>
<organism evidence="4 5">
    <name type="scientific">Lusitaniella coriacea LEGE 07157</name>
    <dbReference type="NCBI Taxonomy" id="945747"/>
    <lineage>
        <taxon>Bacteria</taxon>
        <taxon>Bacillati</taxon>
        <taxon>Cyanobacteriota</taxon>
        <taxon>Cyanophyceae</taxon>
        <taxon>Spirulinales</taxon>
        <taxon>Lusitaniellaceae</taxon>
        <taxon>Lusitaniella</taxon>
    </lineage>
</organism>
<dbReference type="PANTHER" id="PTHR24171:SF8">
    <property type="entry name" value="BRCA1-ASSOCIATED RING DOMAIN PROTEIN 1"/>
    <property type="match status" value="1"/>
</dbReference>
<keyword evidence="2 3" id="KW-0040">ANK repeat</keyword>
<protein>
    <submittedName>
        <fullName evidence="4">Ankyrin repeat domain-containing protein</fullName>
    </submittedName>
</protein>
<dbReference type="PROSITE" id="PS50297">
    <property type="entry name" value="ANK_REP_REGION"/>
    <property type="match status" value="3"/>
</dbReference>
<dbReference type="Pfam" id="PF12796">
    <property type="entry name" value="Ank_2"/>
    <property type="match status" value="2"/>
</dbReference>
<dbReference type="PRINTS" id="PR01415">
    <property type="entry name" value="ANKYRIN"/>
</dbReference>
<dbReference type="Proteomes" id="UP000654482">
    <property type="component" value="Unassembled WGS sequence"/>
</dbReference>
<sequence>MNGKIKHHEYFVYKLLDLAKNGNIEEIKRIISLDSSILHQQDENGTTILSAASINGHFELVKYLVEAGADVNQLDIYYTPPLLDVAFERHWDIFEYLFELTDRELKESALSICAADGDLEALKALIQKKVNVDSQNILLAVIQQGEFIKIVETLLNAGADPNLTEEDTGSTPLIYAAKMGCSETIRLLLKAGADPNIKNMYDKTALTYAKQKGNSEIVQFLLEAGATEE</sequence>
<evidence type="ECO:0000256" key="2">
    <source>
        <dbReference type="ARBA" id="ARBA00023043"/>
    </source>
</evidence>
<dbReference type="PROSITE" id="PS50088">
    <property type="entry name" value="ANK_REPEAT"/>
    <property type="match status" value="3"/>
</dbReference>
<dbReference type="RefSeq" id="WP_194029922.1">
    <property type="nucleotide sequence ID" value="NZ_JADEWZ010000018.1"/>
</dbReference>
<dbReference type="EMBL" id="JADEWZ010000018">
    <property type="protein sequence ID" value="MBE9116828.1"/>
    <property type="molecule type" value="Genomic_DNA"/>
</dbReference>
<accession>A0A8J7DX98</accession>
<dbReference type="GO" id="GO:0004842">
    <property type="term" value="F:ubiquitin-protein transferase activity"/>
    <property type="evidence" value="ECO:0007669"/>
    <property type="project" value="TreeGrafter"/>
</dbReference>
<proteinExistence type="predicted"/>
<feature type="repeat" description="ANK" evidence="3">
    <location>
        <begin position="201"/>
        <end position="229"/>
    </location>
</feature>
<comment type="caution">
    <text evidence="4">The sequence shown here is derived from an EMBL/GenBank/DDBJ whole genome shotgun (WGS) entry which is preliminary data.</text>
</comment>
<feature type="repeat" description="ANK" evidence="3">
    <location>
        <begin position="44"/>
        <end position="76"/>
    </location>
</feature>
<dbReference type="SMART" id="SM00248">
    <property type="entry name" value="ANK"/>
    <property type="match status" value="5"/>
</dbReference>
<evidence type="ECO:0000256" key="1">
    <source>
        <dbReference type="ARBA" id="ARBA00022737"/>
    </source>
</evidence>
<keyword evidence="1" id="KW-0677">Repeat</keyword>
<dbReference type="InterPro" id="IPR002110">
    <property type="entry name" value="Ankyrin_rpt"/>
</dbReference>
<dbReference type="SUPFAM" id="SSF48403">
    <property type="entry name" value="Ankyrin repeat"/>
    <property type="match status" value="1"/>
</dbReference>